<feature type="domain" description="LysM" evidence="1">
    <location>
        <begin position="168"/>
        <end position="215"/>
    </location>
</feature>
<dbReference type="Gene3D" id="3.10.350.10">
    <property type="entry name" value="LysM domain"/>
    <property type="match status" value="1"/>
</dbReference>
<sequence length="216" mass="24282">MYSFYLDNMQLPITPSKLQIKTPSQNKTMNLINDGEINILKLPGLKEISFEAIIPRVQYPFGAKLQSANLFLNKLWELKNKKQYFSFTVSRLTPGGKALFMDDISLLVSLESYSMIEDAQNGLDLLVGIELKEYKKFTPKIATFTETDGGEVLVTTENTRESRKEPAKTYTVQSGDTLWAICKKELGDGGKYVEIAKLNQISNPNLIYPGQVVELG</sequence>
<name>F6DPL6_DESRL</name>
<dbReference type="PANTHER" id="PTHR34700:SF4">
    <property type="entry name" value="PHAGE-LIKE ELEMENT PBSX PROTEIN XKDP"/>
    <property type="match status" value="1"/>
</dbReference>
<evidence type="ECO:0000313" key="3">
    <source>
        <dbReference type="Proteomes" id="UP000009234"/>
    </source>
</evidence>
<dbReference type="EMBL" id="CP002780">
    <property type="protein sequence ID" value="AEG59593.1"/>
    <property type="molecule type" value="Genomic_DNA"/>
</dbReference>
<protein>
    <submittedName>
        <fullName evidence="2">Peptidoglycan-binding lysin domain protein</fullName>
    </submittedName>
</protein>
<dbReference type="CDD" id="cd00118">
    <property type="entry name" value="LysM"/>
    <property type="match status" value="1"/>
</dbReference>
<dbReference type="SUPFAM" id="SSF54106">
    <property type="entry name" value="LysM domain"/>
    <property type="match status" value="1"/>
</dbReference>
<dbReference type="eggNOG" id="COG1652">
    <property type="taxonomic scope" value="Bacteria"/>
</dbReference>
<reference evidence="2 3" key="2">
    <citation type="journal article" date="2012" name="Stand. Genomic Sci.">
        <title>Complete genome sequence of the sulfate-reducing firmicute Desulfotomaculum ruminis type strain (DL(T)).</title>
        <authorList>
            <person name="Spring S."/>
            <person name="Visser M."/>
            <person name="Lu M."/>
            <person name="Copeland A."/>
            <person name="Lapidus A."/>
            <person name="Lucas S."/>
            <person name="Cheng J.F."/>
            <person name="Han C."/>
            <person name="Tapia R."/>
            <person name="Goodwin L.A."/>
            <person name="Pitluck S."/>
            <person name="Ivanova N."/>
            <person name="Land M."/>
            <person name="Hauser L."/>
            <person name="Larimer F."/>
            <person name="Rohde M."/>
            <person name="Goker M."/>
            <person name="Detter J.C."/>
            <person name="Kyrpides N.C."/>
            <person name="Woyke T."/>
            <person name="Schaap P.J."/>
            <person name="Plugge C.M."/>
            <person name="Muyzer G."/>
            <person name="Kuever J."/>
            <person name="Pereira I.A."/>
            <person name="Parshina S.N."/>
            <person name="Bernier-Latmani R."/>
            <person name="Stams A.J."/>
            <person name="Klenk H.P."/>
        </authorList>
    </citation>
    <scope>NUCLEOTIDE SEQUENCE [LARGE SCALE GENOMIC DNA]</scope>
    <source>
        <strain evidence="3">ATCC 23193 / DSM 2154 / NCIB 8452 / DL</strain>
    </source>
</reference>
<proteinExistence type="predicted"/>
<dbReference type="Proteomes" id="UP000009234">
    <property type="component" value="Chromosome"/>
</dbReference>
<keyword evidence="3" id="KW-1185">Reference proteome</keyword>
<dbReference type="PANTHER" id="PTHR34700">
    <property type="entry name" value="POTASSIUM BINDING PROTEIN KBP"/>
    <property type="match status" value="1"/>
</dbReference>
<accession>F6DPL6</accession>
<dbReference type="KEGG" id="dru:Desru_1319"/>
<dbReference type="InterPro" id="IPR036779">
    <property type="entry name" value="LysM_dom_sf"/>
</dbReference>
<reference evidence="3" key="1">
    <citation type="submission" date="2011-05" db="EMBL/GenBank/DDBJ databases">
        <title>Complete sequence of Desulfotomaculum ruminis DSM 2154.</title>
        <authorList>
            <person name="Lucas S."/>
            <person name="Copeland A."/>
            <person name="Lapidus A."/>
            <person name="Cheng J.-F."/>
            <person name="Goodwin L."/>
            <person name="Pitluck S."/>
            <person name="Lu M."/>
            <person name="Detter J.C."/>
            <person name="Han C."/>
            <person name="Tapia R."/>
            <person name="Land M."/>
            <person name="Hauser L."/>
            <person name="Kyrpides N."/>
            <person name="Ivanova N."/>
            <person name="Mikhailova N."/>
            <person name="Pagani I."/>
            <person name="Stams A.J.M."/>
            <person name="Plugge C.M."/>
            <person name="Muyzer G."/>
            <person name="Kuever J."/>
            <person name="Parshina S.N."/>
            <person name="Ivanova A.E."/>
            <person name="Nazina T.N."/>
            <person name="Brambilla E."/>
            <person name="Spring S."/>
            <person name="Klenk H.-P."/>
            <person name="Woyke T."/>
        </authorList>
    </citation>
    <scope>NUCLEOTIDE SEQUENCE [LARGE SCALE GENOMIC DNA]</scope>
    <source>
        <strain evidence="3">ATCC 23193 / DSM 2154 / NCIB 8452 / DL</strain>
    </source>
</reference>
<dbReference type="HOGENOM" id="CLU_077348_1_0_9"/>
<organism evidence="2 3">
    <name type="scientific">Desulforamulus ruminis (strain ATCC 23193 / DSM 2154 / NCIMB 8452 / DL)</name>
    <name type="common">Desulfotomaculum ruminis</name>
    <dbReference type="NCBI Taxonomy" id="696281"/>
    <lineage>
        <taxon>Bacteria</taxon>
        <taxon>Bacillati</taxon>
        <taxon>Bacillota</taxon>
        <taxon>Clostridia</taxon>
        <taxon>Eubacteriales</taxon>
        <taxon>Peptococcaceae</taxon>
        <taxon>Desulforamulus</taxon>
    </lineage>
</organism>
<dbReference type="Pfam" id="PF01476">
    <property type="entry name" value="LysM"/>
    <property type="match status" value="1"/>
</dbReference>
<dbReference type="AlphaFoldDB" id="F6DPL6"/>
<dbReference type="RefSeq" id="WP_013841364.1">
    <property type="nucleotide sequence ID" value="NC_015589.1"/>
</dbReference>
<dbReference type="OrthoDB" id="9800780at2"/>
<gene>
    <name evidence="2" type="ordered locus">Desru_1319</name>
</gene>
<dbReference type="PROSITE" id="PS51782">
    <property type="entry name" value="LYSM"/>
    <property type="match status" value="1"/>
</dbReference>
<dbReference type="InterPro" id="IPR052196">
    <property type="entry name" value="Bact_Kbp"/>
</dbReference>
<dbReference type="STRING" id="696281.Desru_1319"/>
<dbReference type="InterPro" id="IPR018392">
    <property type="entry name" value="LysM"/>
</dbReference>
<dbReference type="SMART" id="SM00257">
    <property type="entry name" value="LysM"/>
    <property type="match status" value="1"/>
</dbReference>
<evidence type="ECO:0000259" key="1">
    <source>
        <dbReference type="PROSITE" id="PS51782"/>
    </source>
</evidence>
<evidence type="ECO:0000313" key="2">
    <source>
        <dbReference type="EMBL" id="AEG59593.1"/>
    </source>
</evidence>